<keyword evidence="3" id="KW-1185">Reference proteome</keyword>
<feature type="region of interest" description="Disordered" evidence="1">
    <location>
        <begin position="1"/>
        <end position="22"/>
    </location>
</feature>
<comment type="caution">
    <text evidence="2">The sequence shown here is derived from an EMBL/GenBank/DDBJ whole genome shotgun (WGS) entry which is preliminary data.</text>
</comment>
<dbReference type="AlphaFoldDB" id="A0A2J7ZX72"/>
<gene>
    <name evidence="2" type="ORF">TSOC_008897</name>
</gene>
<feature type="compositionally biased region" description="Basic and acidic residues" evidence="1">
    <location>
        <begin position="1"/>
        <end position="16"/>
    </location>
</feature>
<proteinExistence type="predicted"/>
<protein>
    <submittedName>
        <fullName evidence="2">Uncharacterized protein</fullName>
    </submittedName>
</protein>
<dbReference type="Proteomes" id="UP000236333">
    <property type="component" value="Unassembled WGS sequence"/>
</dbReference>
<reference evidence="2 3" key="1">
    <citation type="journal article" date="2017" name="Mol. Biol. Evol.">
        <title>The 4-celled Tetrabaena socialis nuclear genome reveals the essential components for genetic control of cell number at the origin of multicellularity in the volvocine lineage.</title>
        <authorList>
            <person name="Featherston J."/>
            <person name="Arakaki Y."/>
            <person name="Hanschen E.R."/>
            <person name="Ferris P.J."/>
            <person name="Michod R.E."/>
            <person name="Olson B.J.S.C."/>
            <person name="Nozaki H."/>
            <person name="Durand P.M."/>
        </authorList>
    </citation>
    <scope>NUCLEOTIDE SEQUENCE [LARGE SCALE GENOMIC DNA]</scope>
    <source>
        <strain evidence="2 3">NIES-571</strain>
    </source>
</reference>
<sequence>MLRKGDLDDHMKRERQAMAAGRVRRSSILEDMVGANQQPRWQMTYQSEGQAVHGGKSGGVDATRRSELDNVRLARFNKDLSRPGGGAGVSPVVARARRLSTVTAG</sequence>
<dbReference type="OrthoDB" id="541698at2759"/>
<organism evidence="2 3">
    <name type="scientific">Tetrabaena socialis</name>
    <dbReference type="NCBI Taxonomy" id="47790"/>
    <lineage>
        <taxon>Eukaryota</taxon>
        <taxon>Viridiplantae</taxon>
        <taxon>Chlorophyta</taxon>
        <taxon>core chlorophytes</taxon>
        <taxon>Chlorophyceae</taxon>
        <taxon>CS clade</taxon>
        <taxon>Chlamydomonadales</taxon>
        <taxon>Tetrabaenaceae</taxon>
        <taxon>Tetrabaena</taxon>
    </lineage>
</organism>
<evidence type="ECO:0000256" key="1">
    <source>
        <dbReference type="SAM" id="MobiDB-lite"/>
    </source>
</evidence>
<evidence type="ECO:0000313" key="3">
    <source>
        <dbReference type="Proteomes" id="UP000236333"/>
    </source>
</evidence>
<name>A0A2J7ZX72_9CHLO</name>
<dbReference type="EMBL" id="PGGS01000354">
    <property type="protein sequence ID" value="PNH04858.1"/>
    <property type="molecule type" value="Genomic_DNA"/>
</dbReference>
<accession>A0A2J7ZX72</accession>
<evidence type="ECO:0000313" key="2">
    <source>
        <dbReference type="EMBL" id="PNH04858.1"/>
    </source>
</evidence>